<dbReference type="PANTHER" id="PTHR16255:SF6">
    <property type="entry name" value="PROTEIN RETARDED ROOT GROWTH-LIKE"/>
    <property type="match status" value="1"/>
</dbReference>
<dbReference type="Pfam" id="PF02582">
    <property type="entry name" value="DUF155"/>
    <property type="match status" value="1"/>
</dbReference>
<dbReference type="AlphaFoldDB" id="A0A1D7TLQ5"/>
<organism evidence="3 4">
    <name type="scientific">Sulfurospirillum halorespirans DSM 13726</name>
    <dbReference type="NCBI Taxonomy" id="1193502"/>
    <lineage>
        <taxon>Bacteria</taxon>
        <taxon>Pseudomonadati</taxon>
        <taxon>Campylobacterota</taxon>
        <taxon>Epsilonproteobacteria</taxon>
        <taxon>Campylobacterales</taxon>
        <taxon>Sulfurospirillaceae</taxon>
        <taxon>Sulfurospirillum</taxon>
    </lineage>
</organism>
<dbReference type="InterPro" id="IPR003734">
    <property type="entry name" value="DUF155"/>
</dbReference>
<reference evidence="4" key="1">
    <citation type="submission" date="2016-08" db="EMBL/GenBank/DDBJ databases">
        <title>Complete genome sequence of the organohalide-respiring Epsilonproteobacterium Sulfurospirillum halorespirans.</title>
        <authorList>
            <person name="Goris T."/>
            <person name="Zimmermann J."/>
            <person name="Schenz B."/>
            <person name="Lemos M."/>
            <person name="Hackermueller J."/>
            <person name="Diekert G."/>
        </authorList>
    </citation>
    <scope>NUCLEOTIDE SEQUENCE [LARGE SCALE GENOMIC DNA]</scope>
    <source>
        <strain>DSM 13726</strain>
        <strain evidence="4">PCE-M2</strain>
    </source>
</reference>
<accession>A0A1D7TLQ5</accession>
<dbReference type="STRING" id="1193502.SHALO_2173"/>
<dbReference type="PATRIC" id="fig|1193502.14.peg.2202"/>
<feature type="domain" description="DUF155" evidence="2">
    <location>
        <begin position="96"/>
        <end position="215"/>
    </location>
</feature>
<dbReference type="EMBL" id="CP017111">
    <property type="protein sequence ID" value="AOO65935.1"/>
    <property type="molecule type" value="Genomic_DNA"/>
</dbReference>
<keyword evidence="1" id="KW-1133">Transmembrane helix</keyword>
<keyword evidence="1" id="KW-0812">Transmembrane</keyword>
<proteinExistence type="predicted"/>
<dbReference type="KEGG" id="shal:SHALO_2173"/>
<evidence type="ECO:0000313" key="4">
    <source>
        <dbReference type="Proteomes" id="UP000094609"/>
    </source>
</evidence>
<dbReference type="RefSeq" id="WP_069478553.1">
    <property type="nucleotide sequence ID" value="NZ_CP017111.1"/>
</dbReference>
<dbReference type="PANTHER" id="PTHR16255">
    <property type="entry name" value="REQUIRED FOR MEIOTIC NUCLEAR DIVISION PROTEIN 1 HOMOLOG"/>
    <property type="match status" value="1"/>
</dbReference>
<protein>
    <recommendedName>
        <fullName evidence="2">DUF155 domain-containing protein</fullName>
    </recommendedName>
</protein>
<evidence type="ECO:0000256" key="1">
    <source>
        <dbReference type="SAM" id="Phobius"/>
    </source>
</evidence>
<evidence type="ECO:0000259" key="2">
    <source>
        <dbReference type="Pfam" id="PF02582"/>
    </source>
</evidence>
<dbReference type="InterPro" id="IPR051624">
    <property type="entry name" value="RMD1/Sad1-interacting"/>
</dbReference>
<evidence type="ECO:0000313" key="3">
    <source>
        <dbReference type="EMBL" id="AOO65935.1"/>
    </source>
</evidence>
<sequence length="263" mass="30983">MATPFSLISISLPTPFTRQEVETRLDCTLKKGIEKAFFHQYRDTFLVYTQFHVLTFINWRQEAMDEALIKLGIKDTSFLEQRYIFQDYPILIEPNLEFTCKVSNEQIILKEPLPLYLIIIALVISQSVGLEKYEQDLDVHFEKSQQLLDLTQSYSLLKRSKLIEFARNLTAIQHGMVSDLFLLDKPNILWDNEEAEKLYNRLSSILELKDRFEIVEHKLTNLKDDISMALDMFNHKHSEFLEWIIIGLIGFEIVMGLIEFFKH</sequence>
<dbReference type="Proteomes" id="UP000094609">
    <property type="component" value="Chromosome"/>
</dbReference>
<gene>
    <name evidence="3" type="ORF">SHALO_2173</name>
</gene>
<feature type="transmembrane region" description="Helical" evidence="1">
    <location>
        <begin position="240"/>
        <end position="261"/>
    </location>
</feature>
<keyword evidence="1" id="KW-0472">Membrane</keyword>
<name>A0A1D7TLQ5_9BACT</name>
<keyword evidence="4" id="KW-1185">Reference proteome</keyword>